<keyword evidence="8 10" id="KW-1133">Transmembrane helix</keyword>
<evidence type="ECO:0000259" key="12">
    <source>
        <dbReference type="PROSITE" id="PS50885"/>
    </source>
</evidence>
<reference evidence="14 16" key="1">
    <citation type="journal article" date="2017" name="Environ. Sci. Technol.">
        <title>Organohalide Respiration with Chlorinated Ethenes under Low pH Conditions.</title>
        <authorList>
            <person name="Yang Y."/>
            <person name="Capiro N.L."/>
            <person name="Marcet T.F."/>
            <person name="Yan J."/>
            <person name="Pennell K.D."/>
            <person name="Loffler F.E."/>
        </authorList>
    </citation>
    <scope>NUCLEOTIDE SEQUENCE [LARGE SCALE GENOMIC DNA]</scope>
    <source>
        <strain evidence="14 16">ACSDCE</strain>
    </source>
</reference>
<keyword evidence="4" id="KW-0597">Phosphoprotein</keyword>
<keyword evidence="6 10" id="KW-0812">Transmembrane</keyword>
<dbReference type="InterPro" id="IPR003661">
    <property type="entry name" value="HisK_dim/P_dom"/>
</dbReference>
<dbReference type="EC" id="2.7.13.3" evidence="3"/>
<evidence type="ECO:0000313" key="13">
    <source>
        <dbReference type="EMBL" id="ATB70699.1"/>
    </source>
</evidence>
<dbReference type="OrthoDB" id="9812241at2"/>
<dbReference type="AlphaFoldDB" id="A0A290HZB6"/>
<feature type="domain" description="HAMP" evidence="12">
    <location>
        <begin position="159"/>
        <end position="211"/>
    </location>
</feature>
<dbReference type="InterPro" id="IPR036097">
    <property type="entry name" value="HisK_dim/P_sf"/>
</dbReference>
<dbReference type="CDD" id="cd00082">
    <property type="entry name" value="HisKA"/>
    <property type="match status" value="1"/>
</dbReference>
<evidence type="ECO:0000256" key="3">
    <source>
        <dbReference type="ARBA" id="ARBA00012438"/>
    </source>
</evidence>
<reference evidence="13" key="3">
    <citation type="submission" date="2017-09" db="EMBL/GenBank/DDBJ databases">
        <authorList>
            <person name="Goris T."/>
        </authorList>
    </citation>
    <scope>NUCLEOTIDE SEQUENCE</scope>
    <source>
        <strain evidence="13">JPD-1</strain>
    </source>
</reference>
<gene>
    <name evidence="14" type="ORF">FA584_05915</name>
    <name evidence="13" type="ORF">SJPD1_2605</name>
</gene>
<keyword evidence="9 10" id="KW-0472">Membrane</keyword>
<dbReference type="SUPFAM" id="SSF47384">
    <property type="entry name" value="Homodimeric domain of signal transducing histidine kinase"/>
    <property type="match status" value="1"/>
</dbReference>
<name>A0A290HZB6_9BACT</name>
<evidence type="ECO:0000256" key="4">
    <source>
        <dbReference type="ARBA" id="ARBA00022553"/>
    </source>
</evidence>
<keyword evidence="5 13" id="KW-0808">Transferase</keyword>
<keyword evidence="7 13" id="KW-0418">Kinase</keyword>
<dbReference type="PANTHER" id="PTHR45528:SF12">
    <property type="entry name" value="SENSOR HISTIDINE KINASE ARSS"/>
    <property type="match status" value="1"/>
</dbReference>
<dbReference type="InterPro" id="IPR005467">
    <property type="entry name" value="His_kinase_dom"/>
</dbReference>
<dbReference type="KEGG" id="sulj:SJPD1_2605"/>
<dbReference type="GO" id="GO:0016020">
    <property type="term" value="C:membrane"/>
    <property type="evidence" value="ECO:0007669"/>
    <property type="project" value="UniProtKB-SubCell"/>
</dbReference>
<reference evidence="14" key="5">
    <citation type="submission" date="2020-08" db="EMBL/GenBank/DDBJ databases">
        <authorList>
            <person name="Yang Y."/>
            <person name="Huo L."/>
            <person name="Yan J."/>
        </authorList>
    </citation>
    <scope>NUCLEOTIDE SEQUENCE</scope>
    <source>
        <strain evidence="14">ACSDCE</strain>
    </source>
</reference>
<dbReference type="SUPFAM" id="SSF158472">
    <property type="entry name" value="HAMP domain-like"/>
    <property type="match status" value="1"/>
</dbReference>
<dbReference type="Gene3D" id="1.10.287.130">
    <property type="match status" value="1"/>
</dbReference>
<dbReference type="SMART" id="SM00388">
    <property type="entry name" value="HisKA"/>
    <property type="match status" value="1"/>
</dbReference>
<accession>A0A290HZB6</accession>
<dbReference type="Proteomes" id="UP000217349">
    <property type="component" value="Chromosome"/>
</dbReference>
<comment type="subcellular location">
    <subcellularLocation>
        <location evidence="2">Membrane</location>
        <topology evidence="2">Multi-pass membrane protein</topology>
    </subcellularLocation>
</comment>
<dbReference type="InterPro" id="IPR003660">
    <property type="entry name" value="HAMP_dom"/>
</dbReference>
<feature type="transmembrane region" description="Helical" evidence="10">
    <location>
        <begin position="141"/>
        <end position="163"/>
    </location>
</feature>
<dbReference type="CDD" id="cd06225">
    <property type="entry name" value="HAMP"/>
    <property type="match status" value="1"/>
</dbReference>
<feature type="transmembrane region" description="Helical" evidence="10">
    <location>
        <begin position="12"/>
        <end position="31"/>
    </location>
</feature>
<dbReference type="GO" id="GO:0000155">
    <property type="term" value="F:phosphorelay sensor kinase activity"/>
    <property type="evidence" value="ECO:0007669"/>
    <property type="project" value="InterPro"/>
</dbReference>
<evidence type="ECO:0000259" key="11">
    <source>
        <dbReference type="PROSITE" id="PS50109"/>
    </source>
</evidence>
<reference evidence="13" key="4">
    <citation type="journal article" date="2020" name="MicrobiologyOpen">
        <title>Tetrachloroethene respiration in Sulfurospirillum species is regulated by a two-component system as unraveled by comparative genomics, transcriptomics, and regulator binding studies.</title>
        <authorList>
            <person name="Esken J."/>
            <person name="Goris T."/>
            <person name="Gadkari J."/>
            <person name="Bischler T."/>
            <person name="Forstner K.U."/>
            <person name="Sharma C.M."/>
            <person name="Diekert G."/>
            <person name="Schubert T."/>
        </authorList>
    </citation>
    <scope>NUCLEOTIDE SEQUENCE</scope>
    <source>
        <strain evidence="13">JPD-1</strain>
    </source>
</reference>
<dbReference type="EMBL" id="CP023275">
    <property type="protein sequence ID" value="ATB70699.1"/>
    <property type="molecule type" value="Genomic_DNA"/>
</dbReference>
<reference evidence="15" key="2">
    <citation type="submission" date="2017-09" db="EMBL/GenBank/DDBJ databases">
        <title>The complete genome of Sulfurospirillum sp. JPD-1.</title>
        <authorList>
            <person name="Goris T."/>
        </authorList>
    </citation>
    <scope>NUCLEOTIDE SEQUENCE [LARGE SCALE GENOMIC DNA]</scope>
    <source>
        <strain evidence="15">JPD-1</strain>
    </source>
</reference>
<dbReference type="Gene3D" id="3.30.565.10">
    <property type="entry name" value="Histidine kinase-like ATPase, C-terminal domain"/>
    <property type="match status" value="1"/>
</dbReference>
<protein>
    <recommendedName>
        <fullName evidence="3">histidine kinase</fullName>
        <ecNumber evidence="3">2.7.13.3</ecNumber>
    </recommendedName>
</protein>
<evidence type="ECO:0000256" key="1">
    <source>
        <dbReference type="ARBA" id="ARBA00000085"/>
    </source>
</evidence>
<dbReference type="Proteomes" id="UP000502831">
    <property type="component" value="Chromosome"/>
</dbReference>
<evidence type="ECO:0000256" key="5">
    <source>
        <dbReference type="ARBA" id="ARBA00022679"/>
    </source>
</evidence>
<proteinExistence type="predicted"/>
<sequence length="410" mass="47769">MRWYHSIITRITLIFALALIGIGAIFFSLTMHERETNLRRMHDYSHLAVRSAIDPSTKQLDFSKLDEMGFILVEDKKLREKLLSLPKPPRPFPIIRQMEEKMRLGLDVIPYGIHIYAILQKRNDEPVILEVPFEKEVFPQILFPFLTFAFVIFLYIGIIRSILPLKTLREKIKHFANGDYDITCNSTKKDEIAMLANEFESAVIKIKALRDSRQLFLRNIMHELKTPITKGKLAAEMIEDATYTKILQNVFKRQEALLEEFSRIEKLSSDELKLEIKHYHIEDVVDFALDILDDKQENITCKLTPVELNVDFELFGVALKNLLDNGVNYATDHHVFLCNDAKSITISNKGPDLEFSLERYAEPYFLEGKKQKSSRGLGFGLFITWHVIRLHGMKLAYKHEGDTNYFYIYM</sequence>
<dbReference type="InterPro" id="IPR036890">
    <property type="entry name" value="HATPase_C_sf"/>
</dbReference>
<dbReference type="Pfam" id="PF00512">
    <property type="entry name" value="HisKA"/>
    <property type="match status" value="1"/>
</dbReference>
<evidence type="ECO:0000256" key="7">
    <source>
        <dbReference type="ARBA" id="ARBA00022777"/>
    </source>
</evidence>
<dbReference type="RefSeq" id="WP_096047508.1">
    <property type="nucleotide sequence ID" value="NZ_CP023275.1"/>
</dbReference>
<evidence type="ECO:0000313" key="14">
    <source>
        <dbReference type="EMBL" id="QIR75770.1"/>
    </source>
</evidence>
<accession>A0A6G9VQH3</accession>
<evidence type="ECO:0000256" key="10">
    <source>
        <dbReference type="SAM" id="Phobius"/>
    </source>
</evidence>
<organism evidence="13 15">
    <name type="scientific">Sulfurospirillum diekertiae</name>
    <dbReference type="NCBI Taxonomy" id="1854492"/>
    <lineage>
        <taxon>Bacteria</taxon>
        <taxon>Pseudomonadati</taxon>
        <taxon>Campylobacterota</taxon>
        <taxon>Epsilonproteobacteria</taxon>
        <taxon>Campylobacterales</taxon>
        <taxon>Sulfurospirillaceae</taxon>
        <taxon>Sulfurospirillum</taxon>
    </lineage>
</organism>
<comment type="catalytic activity">
    <reaction evidence="1">
        <text>ATP + protein L-histidine = ADP + protein N-phospho-L-histidine.</text>
        <dbReference type="EC" id="2.7.13.3"/>
    </reaction>
</comment>
<dbReference type="SUPFAM" id="SSF55874">
    <property type="entry name" value="ATPase domain of HSP90 chaperone/DNA topoisomerase II/histidine kinase"/>
    <property type="match status" value="1"/>
</dbReference>
<dbReference type="InterPro" id="IPR050398">
    <property type="entry name" value="HssS/ArlS-like"/>
</dbReference>
<evidence type="ECO:0000313" key="16">
    <source>
        <dbReference type="Proteomes" id="UP000502831"/>
    </source>
</evidence>
<feature type="domain" description="Histidine kinase" evidence="11">
    <location>
        <begin position="219"/>
        <end position="410"/>
    </location>
</feature>
<evidence type="ECO:0000313" key="15">
    <source>
        <dbReference type="Proteomes" id="UP000217349"/>
    </source>
</evidence>
<dbReference type="PANTHER" id="PTHR45528">
    <property type="entry name" value="SENSOR HISTIDINE KINASE CPXA"/>
    <property type="match status" value="1"/>
</dbReference>
<dbReference type="EMBL" id="CP039734">
    <property type="protein sequence ID" value="QIR75770.1"/>
    <property type="molecule type" value="Genomic_DNA"/>
</dbReference>
<evidence type="ECO:0000256" key="8">
    <source>
        <dbReference type="ARBA" id="ARBA00022989"/>
    </source>
</evidence>
<dbReference type="PROSITE" id="PS50109">
    <property type="entry name" value="HIS_KIN"/>
    <property type="match status" value="1"/>
</dbReference>
<evidence type="ECO:0000256" key="9">
    <source>
        <dbReference type="ARBA" id="ARBA00023136"/>
    </source>
</evidence>
<dbReference type="PROSITE" id="PS50885">
    <property type="entry name" value="HAMP"/>
    <property type="match status" value="1"/>
</dbReference>
<dbReference type="NCBIfam" id="NF038389">
    <property type="entry name" value="ArsS_fam_HK"/>
    <property type="match status" value="1"/>
</dbReference>
<evidence type="ECO:0000256" key="6">
    <source>
        <dbReference type="ARBA" id="ARBA00022692"/>
    </source>
</evidence>
<evidence type="ECO:0000256" key="2">
    <source>
        <dbReference type="ARBA" id="ARBA00004141"/>
    </source>
</evidence>
<dbReference type="InterPro" id="IPR047994">
    <property type="entry name" value="ArsS-like"/>
</dbReference>